<feature type="transmembrane region" description="Helical" evidence="2">
    <location>
        <begin position="141"/>
        <end position="164"/>
    </location>
</feature>
<accession>B2IVL0</accession>
<organism evidence="4 5">
    <name type="scientific">Nostoc punctiforme (strain ATCC 29133 / PCC 73102)</name>
    <dbReference type="NCBI Taxonomy" id="63737"/>
    <lineage>
        <taxon>Bacteria</taxon>
        <taxon>Bacillati</taxon>
        <taxon>Cyanobacteriota</taxon>
        <taxon>Cyanophyceae</taxon>
        <taxon>Nostocales</taxon>
        <taxon>Nostocaceae</taxon>
        <taxon>Nostoc</taxon>
    </lineage>
</organism>
<proteinExistence type="predicted"/>
<sequence>MNARQNEVCLLYSESDKAIASLLEDALNYYSIDVWQAQNISIGSKIINQTTEMLDKAKFVIVLWSNNSVKSALLKSLALEAKKNNKILIPVLIENIKVPGEFLDIQPAYLLNWDGDHENEQIVKLWRLIQDKVLKYRSKKVGFNQFIAIFGLVLTGLSVIIAIATPEVRCFLKLQCPENISSGKTIKSSEVTSQSPAETDLPNPIKTTPIPQTILENPLPNKTPAPTVPDKSNPSIQQETGSQETVEVEGFIFKLKSCKRLNENVRCDVLITNTLKDRVLKIYANYPSKRSKFLDLEGITYPAESVEIDAVKDTSYVSPQLIQNANVRLSVNFLEIPSQVNKVQVLNIEAEGFDSPKSLKDIQFRNIVLSK</sequence>
<evidence type="ECO:0000256" key="1">
    <source>
        <dbReference type="SAM" id="MobiDB-lite"/>
    </source>
</evidence>
<dbReference type="OrthoDB" id="511008at2"/>
<keyword evidence="2" id="KW-0812">Transmembrane</keyword>
<keyword evidence="5" id="KW-1185">Reference proteome</keyword>
<dbReference type="GO" id="GO:0007165">
    <property type="term" value="P:signal transduction"/>
    <property type="evidence" value="ECO:0007669"/>
    <property type="project" value="InterPro"/>
</dbReference>
<dbReference type="Proteomes" id="UP000001191">
    <property type="component" value="Chromosome"/>
</dbReference>
<dbReference type="Pfam" id="PF13676">
    <property type="entry name" value="TIR_2"/>
    <property type="match status" value="1"/>
</dbReference>
<dbReference type="HOGENOM" id="CLU_745632_0_0_3"/>
<keyword evidence="2" id="KW-1133">Transmembrane helix</keyword>
<dbReference type="Gene3D" id="3.40.50.10140">
    <property type="entry name" value="Toll/interleukin-1 receptor homology (TIR) domain"/>
    <property type="match status" value="1"/>
</dbReference>
<dbReference type="AlphaFoldDB" id="B2IVL0"/>
<reference evidence="4 5" key="2">
    <citation type="journal article" date="2013" name="Plant Physiol.">
        <title>A Nostoc punctiforme Sugar Transporter Necessary to Establish a Cyanobacterium-Plant Symbiosis.</title>
        <authorList>
            <person name="Ekman M."/>
            <person name="Picossi S."/>
            <person name="Campbell E.L."/>
            <person name="Meeks J.C."/>
            <person name="Flores E."/>
        </authorList>
    </citation>
    <scope>NUCLEOTIDE SEQUENCE [LARGE SCALE GENOMIC DNA]</scope>
    <source>
        <strain evidence="5">ATCC 29133 / PCC 73102</strain>
    </source>
</reference>
<dbReference type="EnsemblBacteria" id="ACC81395">
    <property type="protein sequence ID" value="ACC81395"/>
    <property type="gene ID" value="Npun_R2862"/>
</dbReference>
<feature type="compositionally biased region" description="Polar residues" evidence="1">
    <location>
        <begin position="205"/>
        <end position="215"/>
    </location>
</feature>
<dbReference type="eggNOG" id="COG0457">
    <property type="taxonomic scope" value="Bacteria"/>
</dbReference>
<dbReference type="InterPro" id="IPR000157">
    <property type="entry name" value="TIR_dom"/>
</dbReference>
<dbReference type="InterPro" id="IPR035897">
    <property type="entry name" value="Toll_tir_struct_dom_sf"/>
</dbReference>
<reference evidence="5" key="1">
    <citation type="submission" date="2008-04" db="EMBL/GenBank/DDBJ databases">
        <title>Complete sequence of chromosome of Nostoc punctiforme ATCC 29133.</title>
        <authorList>
            <consortium name="US DOE Joint Genome Institute"/>
            <person name="Copeland A."/>
            <person name="Lucas S."/>
            <person name="Lapidus A."/>
            <person name="Glavina del Rio T."/>
            <person name="Dalin E."/>
            <person name="Tice H."/>
            <person name="Pitluck S."/>
            <person name="Chain P."/>
            <person name="Malfatti S."/>
            <person name="Shin M."/>
            <person name="Vergez L."/>
            <person name="Schmutz J."/>
            <person name="Larimer F."/>
            <person name="Land M."/>
            <person name="Hauser L."/>
            <person name="Kyrpides N."/>
            <person name="Kim E."/>
            <person name="Meeks J.C."/>
            <person name="Elhai J."/>
            <person name="Campbell E.L."/>
            <person name="Thiel T."/>
            <person name="Longmire J."/>
            <person name="Potts M."/>
            <person name="Atlas R."/>
        </authorList>
    </citation>
    <scope>NUCLEOTIDE SEQUENCE [LARGE SCALE GENOMIC DNA]</scope>
    <source>
        <strain evidence="5">ATCC 29133 / PCC 73102</strain>
    </source>
</reference>
<name>B2IVL0_NOSP7</name>
<dbReference type="EMBL" id="CP001037">
    <property type="protein sequence ID" value="ACC81395.1"/>
    <property type="molecule type" value="Genomic_DNA"/>
</dbReference>
<keyword evidence="2" id="KW-0472">Membrane</keyword>
<dbReference type="STRING" id="63737.Npun_R2862"/>
<feature type="compositionally biased region" description="Polar residues" evidence="1">
    <location>
        <begin position="230"/>
        <end position="242"/>
    </location>
</feature>
<dbReference type="PROSITE" id="PS50104">
    <property type="entry name" value="TIR"/>
    <property type="match status" value="1"/>
</dbReference>
<gene>
    <name evidence="4" type="ordered locus">Npun_R2862</name>
</gene>
<feature type="region of interest" description="Disordered" evidence="1">
    <location>
        <begin position="185"/>
        <end position="242"/>
    </location>
</feature>
<evidence type="ECO:0000313" key="4">
    <source>
        <dbReference type="EMBL" id="ACC81395.1"/>
    </source>
</evidence>
<dbReference type="RefSeq" id="WP_012409386.1">
    <property type="nucleotide sequence ID" value="NC_010628.1"/>
</dbReference>
<feature type="domain" description="TIR" evidence="3">
    <location>
        <begin position="4"/>
        <end position="133"/>
    </location>
</feature>
<evidence type="ECO:0000313" key="5">
    <source>
        <dbReference type="Proteomes" id="UP000001191"/>
    </source>
</evidence>
<dbReference type="SUPFAM" id="SSF52200">
    <property type="entry name" value="Toll/Interleukin receptor TIR domain"/>
    <property type="match status" value="1"/>
</dbReference>
<dbReference type="KEGG" id="npu:Npun_R2862"/>
<protein>
    <recommendedName>
        <fullName evidence="3">TIR domain-containing protein</fullName>
    </recommendedName>
</protein>
<feature type="compositionally biased region" description="Polar residues" evidence="1">
    <location>
        <begin position="185"/>
        <end position="197"/>
    </location>
</feature>
<evidence type="ECO:0000256" key="2">
    <source>
        <dbReference type="SAM" id="Phobius"/>
    </source>
</evidence>
<evidence type="ECO:0000259" key="3">
    <source>
        <dbReference type="PROSITE" id="PS50104"/>
    </source>
</evidence>